<evidence type="ECO:0000256" key="1">
    <source>
        <dbReference type="SAM" id="Phobius"/>
    </source>
</evidence>
<keyword evidence="1" id="KW-0472">Membrane</keyword>
<dbReference type="EMBL" id="JASPKZ010001968">
    <property type="protein sequence ID" value="KAJ9596720.1"/>
    <property type="molecule type" value="Genomic_DNA"/>
</dbReference>
<organism evidence="2 3">
    <name type="scientific">Diploptera punctata</name>
    <name type="common">Pacific beetle cockroach</name>
    <dbReference type="NCBI Taxonomy" id="6984"/>
    <lineage>
        <taxon>Eukaryota</taxon>
        <taxon>Metazoa</taxon>
        <taxon>Ecdysozoa</taxon>
        <taxon>Arthropoda</taxon>
        <taxon>Hexapoda</taxon>
        <taxon>Insecta</taxon>
        <taxon>Pterygota</taxon>
        <taxon>Neoptera</taxon>
        <taxon>Polyneoptera</taxon>
        <taxon>Dictyoptera</taxon>
        <taxon>Blattodea</taxon>
        <taxon>Blaberoidea</taxon>
        <taxon>Blaberidae</taxon>
        <taxon>Diplopterinae</taxon>
        <taxon>Diploptera</taxon>
    </lineage>
</organism>
<dbReference type="AlphaFoldDB" id="A0AAD8ACW8"/>
<feature type="non-terminal residue" evidence="2">
    <location>
        <position position="1"/>
    </location>
</feature>
<accession>A0AAD8ACW8</accession>
<name>A0AAD8ACW8_DIPPU</name>
<comment type="caution">
    <text evidence="2">The sequence shown here is derived from an EMBL/GenBank/DDBJ whole genome shotgun (WGS) entry which is preliminary data.</text>
</comment>
<protein>
    <submittedName>
        <fullName evidence="2">Uncharacterized protein</fullName>
    </submittedName>
</protein>
<feature type="non-terminal residue" evidence="2">
    <location>
        <position position="61"/>
    </location>
</feature>
<evidence type="ECO:0000313" key="2">
    <source>
        <dbReference type="EMBL" id="KAJ9596720.1"/>
    </source>
</evidence>
<sequence>RLNISSVSPNCNLFIFTFLFLTLNFDFFLTTQRPKILLLRIFFRQFHFILLLSIPSIHFPC</sequence>
<keyword evidence="3" id="KW-1185">Reference proteome</keyword>
<feature type="transmembrane region" description="Helical" evidence="1">
    <location>
        <begin position="12"/>
        <end position="29"/>
    </location>
</feature>
<reference evidence="2" key="2">
    <citation type="submission" date="2023-05" db="EMBL/GenBank/DDBJ databases">
        <authorList>
            <person name="Fouks B."/>
        </authorList>
    </citation>
    <scope>NUCLEOTIDE SEQUENCE</scope>
    <source>
        <strain evidence="2">Stay&amp;Tobe</strain>
        <tissue evidence="2">Testes</tissue>
    </source>
</reference>
<keyword evidence="1" id="KW-1133">Transmembrane helix</keyword>
<keyword evidence="1" id="KW-0812">Transmembrane</keyword>
<gene>
    <name evidence="2" type="ORF">L9F63_012262</name>
</gene>
<reference evidence="2" key="1">
    <citation type="journal article" date="2023" name="IScience">
        <title>Live-bearing cockroach genome reveals convergent evolutionary mechanisms linked to viviparity in insects and beyond.</title>
        <authorList>
            <person name="Fouks B."/>
            <person name="Harrison M.C."/>
            <person name="Mikhailova A.A."/>
            <person name="Marchal E."/>
            <person name="English S."/>
            <person name="Carruthers M."/>
            <person name="Jennings E.C."/>
            <person name="Chiamaka E.L."/>
            <person name="Frigard R.A."/>
            <person name="Pippel M."/>
            <person name="Attardo G.M."/>
            <person name="Benoit J.B."/>
            <person name="Bornberg-Bauer E."/>
            <person name="Tobe S.S."/>
        </authorList>
    </citation>
    <scope>NUCLEOTIDE SEQUENCE</scope>
    <source>
        <strain evidence="2">Stay&amp;Tobe</strain>
    </source>
</reference>
<evidence type="ECO:0000313" key="3">
    <source>
        <dbReference type="Proteomes" id="UP001233999"/>
    </source>
</evidence>
<proteinExistence type="predicted"/>
<dbReference type="Proteomes" id="UP001233999">
    <property type="component" value="Unassembled WGS sequence"/>
</dbReference>